<evidence type="ECO:0000313" key="1">
    <source>
        <dbReference type="EMBL" id="GIY01484.1"/>
    </source>
</evidence>
<sequence>MKSNSGQRIPTETCETIRIFVVLDPDFALVEGEHNLQGTLLASHPSRDLRLAENLSPPIPHVLFWRQEIRDQFSRGHKVNIMLQKTKGGRYWKRLFMSINLVSCPLVV</sequence>
<keyword evidence="2" id="KW-1185">Reference proteome</keyword>
<accession>A0AAV4PZ39</accession>
<organism evidence="1 2">
    <name type="scientific">Caerostris darwini</name>
    <dbReference type="NCBI Taxonomy" id="1538125"/>
    <lineage>
        <taxon>Eukaryota</taxon>
        <taxon>Metazoa</taxon>
        <taxon>Ecdysozoa</taxon>
        <taxon>Arthropoda</taxon>
        <taxon>Chelicerata</taxon>
        <taxon>Arachnida</taxon>
        <taxon>Araneae</taxon>
        <taxon>Araneomorphae</taxon>
        <taxon>Entelegynae</taxon>
        <taxon>Araneoidea</taxon>
        <taxon>Araneidae</taxon>
        <taxon>Caerostris</taxon>
    </lineage>
</organism>
<protein>
    <submittedName>
        <fullName evidence="1">Uncharacterized protein</fullName>
    </submittedName>
</protein>
<name>A0AAV4PZ39_9ARAC</name>
<dbReference type="Proteomes" id="UP001054837">
    <property type="component" value="Unassembled WGS sequence"/>
</dbReference>
<gene>
    <name evidence="1" type="ORF">CDAR_196741</name>
</gene>
<reference evidence="1 2" key="1">
    <citation type="submission" date="2021-06" db="EMBL/GenBank/DDBJ databases">
        <title>Caerostris darwini draft genome.</title>
        <authorList>
            <person name="Kono N."/>
            <person name="Arakawa K."/>
        </authorList>
    </citation>
    <scope>NUCLEOTIDE SEQUENCE [LARGE SCALE GENOMIC DNA]</scope>
</reference>
<comment type="caution">
    <text evidence="1">The sequence shown here is derived from an EMBL/GenBank/DDBJ whole genome shotgun (WGS) entry which is preliminary data.</text>
</comment>
<evidence type="ECO:0000313" key="2">
    <source>
        <dbReference type="Proteomes" id="UP001054837"/>
    </source>
</evidence>
<proteinExistence type="predicted"/>
<dbReference type="EMBL" id="BPLQ01003582">
    <property type="protein sequence ID" value="GIY01484.1"/>
    <property type="molecule type" value="Genomic_DNA"/>
</dbReference>
<dbReference type="AlphaFoldDB" id="A0AAV4PZ39"/>